<dbReference type="GO" id="GO:0020037">
    <property type="term" value="F:heme binding"/>
    <property type="evidence" value="ECO:0007669"/>
    <property type="project" value="InterPro"/>
</dbReference>
<evidence type="ECO:0000313" key="1">
    <source>
        <dbReference type="EMBL" id="AIW58897.1"/>
    </source>
</evidence>
<evidence type="ECO:0008006" key="2">
    <source>
        <dbReference type="Google" id="ProtNLM"/>
    </source>
</evidence>
<name>A0A1R7SQM1_9ACTN</name>
<dbReference type="InterPro" id="IPR004981">
    <property type="entry name" value="Trp_2_3_dOase"/>
</dbReference>
<dbReference type="EMBL" id="KJ144825">
    <property type="protein sequence ID" value="AIW58897.1"/>
    <property type="molecule type" value="Genomic_DNA"/>
</dbReference>
<proteinExistence type="predicted"/>
<dbReference type="InterPro" id="IPR037217">
    <property type="entry name" value="Trp/Indoleamine_2_3_dOase-like"/>
</dbReference>
<sequence>MATKLLLPTRSAEVVRLQAAAGRLALTGEQRIWLERLYEQALHLPDDTDHELLLLLTRTYCRSEPIPEYYRYTHLHVFDWFLAKHVDPVSGAVLALETTLAALDDEERAADPGTERVARLDAIREHLRTLPVAGGPAGRVIDEARADETRAWEMFALASCTGFTMSGRHDEQIFLRTVQACELSYFVIRWLASWVVRTADRDVVTAHARLRQLSAYADLPNRLFHLLQTLTPESFLEFRDATGAASAVQSLNYHLMELALYGYDARKAPIFERHEHLRAVNQYPLRVVRPLHLAVTATAHPGMEGVLREVERALLTWRGRHYGFGARYLPGRPGSGGTEGAGYLKRFVGKDAVATVTPVPPPTHFAYR</sequence>
<reference evidence="1" key="1">
    <citation type="submission" date="2014-01" db="EMBL/GenBank/DDBJ databases">
        <title>Ecumicin biosynthetic gene cluster from Nonomuraea sp. MJM5123.</title>
        <authorList>
            <person name="Kim J.-Y."/>
            <person name="Suh J.-W."/>
            <person name="Yang S.-H."/>
        </authorList>
    </citation>
    <scope>NUCLEOTIDE SEQUENCE</scope>
    <source>
        <strain evidence="1">MJM5123</strain>
    </source>
</reference>
<dbReference type="GO" id="GO:0046872">
    <property type="term" value="F:metal ion binding"/>
    <property type="evidence" value="ECO:0007669"/>
    <property type="project" value="InterPro"/>
</dbReference>
<dbReference type="PANTHER" id="PTHR10138">
    <property type="entry name" value="TRYPTOPHAN 2,3-DIOXYGENASE"/>
    <property type="match status" value="1"/>
</dbReference>
<dbReference type="Pfam" id="PF03301">
    <property type="entry name" value="Trp_dioxygenase"/>
    <property type="match status" value="1"/>
</dbReference>
<dbReference type="GO" id="GO:0004833">
    <property type="term" value="F:L-tryptophan 2,3-dioxygenase activity"/>
    <property type="evidence" value="ECO:0007669"/>
    <property type="project" value="InterPro"/>
</dbReference>
<protein>
    <recommendedName>
        <fullName evidence="2">Tryptophan 2,3-dioxygenase</fullName>
    </recommendedName>
</protein>
<dbReference type="GO" id="GO:0019442">
    <property type="term" value="P:L-tryptophan catabolic process to acetyl-CoA"/>
    <property type="evidence" value="ECO:0007669"/>
    <property type="project" value="TreeGrafter"/>
</dbReference>
<dbReference type="AlphaFoldDB" id="A0A1R7SQM1"/>
<dbReference type="GO" id="GO:0019441">
    <property type="term" value="P:L-tryptophan catabolic process to kynurenine"/>
    <property type="evidence" value="ECO:0007669"/>
    <property type="project" value="InterPro"/>
</dbReference>
<dbReference type="Gene3D" id="1.20.58.480">
    <property type="match status" value="2"/>
</dbReference>
<dbReference type="SUPFAM" id="SSF140959">
    <property type="entry name" value="Indolic compounds 2,3-dioxygenase-like"/>
    <property type="match status" value="1"/>
</dbReference>
<organism evidence="1">
    <name type="scientific">Nonomuraea sp. MJM5123</name>
    <dbReference type="NCBI Taxonomy" id="1562372"/>
    <lineage>
        <taxon>Bacteria</taxon>
        <taxon>Bacillati</taxon>
        <taxon>Actinomycetota</taxon>
        <taxon>Actinomycetes</taxon>
        <taxon>Streptosporangiales</taxon>
        <taxon>Streptosporangiaceae</taxon>
        <taxon>Nonomuraea</taxon>
    </lineage>
</organism>
<dbReference type="PANTHER" id="PTHR10138:SF0">
    <property type="entry name" value="TRYPTOPHAN 2,3-DIOXYGENASE"/>
    <property type="match status" value="1"/>
</dbReference>
<accession>A0A1R7SQM1</accession>